<keyword evidence="4 5" id="KW-0472">Membrane</keyword>
<protein>
    <submittedName>
        <fullName evidence="7">O-antigen ligase family protein</fullName>
    </submittedName>
</protein>
<name>A0A7G9L988_9FLAO</name>
<accession>A0A7G9L988</accession>
<dbReference type="GO" id="GO:0016020">
    <property type="term" value="C:membrane"/>
    <property type="evidence" value="ECO:0007669"/>
    <property type="project" value="UniProtKB-SubCell"/>
</dbReference>
<feature type="transmembrane region" description="Helical" evidence="5">
    <location>
        <begin position="15"/>
        <end position="48"/>
    </location>
</feature>
<feature type="transmembrane region" description="Helical" evidence="5">
    <location>
        <begin position="55"/>
        <end position="75"/>
    </location>
</feature>
<dbReference type="RefSeq" id="WP_187482100.1">
    <property type="nucleotide sequence ID" value="NZ_CP060695.1"/>
</dbReference>
<dbReference type="EMBL" id="CP060695">
    <property type="protein sequence ID" value="QNM85187.1"/>
    <property type="molecule type" value="Genomic_DNA"/>
</dbReference>
<evidence type="ECO:0000256" key="4">
    <source>
        <dbReference type="ARBA" id="ARBA00023136"/>
    </source>
</evidence>
<dbReference type="Proteomes" id="UP000515808">
    <property type="component" value="Chromosome"/>
</dbReference>
<keyword evidence="7" id="KW-0436">Ligase</keyword>
<dbReference type="AlphaFoldDB" id="A0A7G9L988"/>
<feature type="transmembrane region" description="Helical" evidence="5">
    <location>
        <begin position="112"/>
        <end position="133"/>
    </location>
</feature>
<feature type="transmembrane region" description="Helical" evidence="5">
    <location>
        <begin position="337"/>
        <end position="357"/>
    </location>
</feature>
<gene>
    <name evidence="7" type="ORF">H9W90_13470</name>
</gene>
<feature type="transmembrane region" description="Helical" evidence="5">
    <location>
        <begin position="226"/>
        <end position="245"/>
    </location>
</feature>
<evidence type="ECO:0000313" key="7">
    <source>
        <dbReference type="EMBL" id="QNM85187.1"/>
    </source>
</evidence>
<proteinExistence type="predicted"/>
<feature type="transmembrane region" description="Helical" evidence="5">
    <location>
        <begin position="185"/>
        <end position="214"/>
    </location>
</feature>
<evidence type="ECO:0000259" key="6">
    <source>
        <dbReference type="Pfam" id="PF04932"/>
    </source>
</evidence>
<dbReference type="PANTHER" id="PTHR37422">
    <property type="entry name" value="TEICHURONIC ACID BIOSYNTHESIS PROTEIN TUAE"/>
    <property type="match status" value="1"/>
</dbReference>
<evidence type="ECO:0000256" key="2">
    <source>
        <dbReference type="ARBA" id="ARBA00022692"/>
    </source>
</evidence>
<dbReference type="KEGG" id="ppec:H9W90_13470"/>
<feature type="transmembrane region" description="Helical" evidence="5">
    <location>
        <begin position="87"/>
        <end position="105"/>
    </location>
</feature>
<dbReference type="GO" id="GO:0016874">
    <property type="term" value="F:ligase activity"/>
    <property type="evidence" value="ECO:0007669"/>
    <property type="project" value="UniProtKB-KW"/>
</dbReference>
<keyword evidence="8" id="KW-1185">Reference proteome</keyword>
<sequence>MSVFQKIKQFNIYEALVALLLITLPLGFAVNSIAVILFSLTAIYFVVFKRVKSDLTILSILLFLFFILCLLSLFWTDNVENTQEGLSRFLSFLILPLAFSIKNHFNIKKEKVFNVFSKSLVVYAAYSLIVGLVKAVNNKDIGYLFYHKLSGNLSNMNAIYLSVFMSFGIAFFLNKKVKSKLDIFCLIFLSLFLVLLSSKIIITITLLSSIIFFFKKFDFRKIKLKQIVVTVSIILLFLIASFNYVDRIKTELQKTKISEVLNKKDFGHVYLWTGTGLRVFQIKAFTEILSEQKKYFLGEGLNNSQQSLNEKYKEYNFYPGFLNYNYHNQYIQVMAELGGVGLLIILLIFFFIGKQAIFYKDYFLLTFIFLILVVCITESFFWRQRGMVFFITVLLLFNKRKNTAFE</sequence>
<comment type="subcellular location">
    <subcellularLocation>
        <location evidence="1">Membrane</location>
        <topology evidence="1">Multi-pass membrane protein</topology>
    </subcellularLocation>
</comment>
<organism evidence="7 8">
    <name type="scientific">Polaribacter pectinis</name>
    <dbReference type="NCBI Taxonomy" id="2738844"/>
    <lineage>
        <taxon>Bacteria</taxon>
        <taxon>Pseudomonadati</taxon>
        <taxon>Bacteroidota</taxon>
        <taxon>Flavobacteriia</taxon>
        <taxon>Flavobacteriales</taxon>
        <taxon>Flavobacteriaceae</taxon>
    </lineage>
</organism>
<feature type="transmembrane region" description="Helical" evidence="5">
    <location>
        <begin position="153"/>
        <end position="173"/>
    </location>
</feature>
<evidence type="ECO:0000313" key="8">
    <source>
        <dbReference type="Proteomes" id="UP000515808"/>
    </source>
</evidence>
<feature type="domain" description="O-antigen ligase-related" evidence="6">
    <location>
        <begin position="185"/>
        <end position="346"/>
    </location>
</feature>
<evidence type="ECO:0000256" key="5">
    <source>
        <dbReference type="SAM" id="Phobius"/>
    </source>
</evidence>
<dbReference type="Pfam" id="PF04932">
    <property type="entry name" value="Wzy_C"/>
    <property type="match status" value="1"/>
</dbReference>
<reference evidence="7 8" key="1">
    <citation type="submission" date="2020-08" db="EMBL/GenBank/DDBJ databases">
        <title>Polaribacter sp. L12M9 isolated from gut of the Korean scallop.</title>
        <authorList>
            <person name="Jeong Y.S."/>
        </authorList>
    </citation>
    <scope>NUCLEOTIDE SEQUENCE [LARGE SCALE GENOMIC DNA]</scope>
    <source>
        <strain evidence="7 8">L12M9</strain>
    </source>
</reference>
<keyword evidence="2 5" id="KW-0812">Transmembrane</keyword>
<evidence type="ECO:0000256" key="3">
    <source>
        <dbReference type="ARBA" id="ARBA00022989"/>
    </source>
</evidence>
<evidence type="ECO:0000256" key="1">
    <source>
        <dbReference type="ARBA" id="ARBA00004141"/>
    </source>
</evidence>
<dbReference type="InterPro" id="IPR007016">
    <property type="entry name" value="O-antigen_ligase-rel_domated"/>
</dbReference>
<keyword evidence="3 5" id="KW-1133">Transmembrane helix</keyword>
<dbReference type="PANTHER" id="PTHR37422:SF17">
    <property type="entry name" value="O-ANTIGEN LIGASE"/>
    <property type="match status" value="1"/>
</dbReference>
<feature type="transmembrane region" description="Helical" evidence="5">
    <location>
        <begin position="363"/>
        <end position="382"/>
    </location>
</feature>
<dbReference type="InterPro" id="IPR051533">
    <property type="entry name" value="WaaL-like"/>
</dbReference>